<dbReference type="RefSeq" id="WP_091551732.1">
    <property type="nucleotide sequence ID" value="NZ_FNPH01000001.1"/>
</dbReference>
<evidence type="ECO:0000259" key="4">
    <source>
        <dbReference type="Pfam" id="PF13458"/>
    </source>
</evidence>
<dbReference type="InterPro" id="IPR006311">
    <property type="entry name" value="TAT_signal"/>
</dbReference>
<organism evidence="5 6">
    <name type="scientific">Micromonospora pattaloongensis</name>
    <dbReference type="NCBI Taxonomy" id="405436"/>
    <lineage>
        <taxon>Bacteria</taxon>
        <taxon>Bacillati</taxon>
        <taxon>Actinomycetota</taxon>
        <taxon>Actinomycetes</taxon>
        <taxon>Micromonosporales</taxon>
        <taxon>Micromonosporaceae</taxon>
        <taxon>Micromonospora</taxon>
    </lineage>
</organism>
<evidence type="ECO:0000256" key="2">
    <source>
        <dbReference type="ARBA" id="ARBA00022729"/>
    </source>
</evidence>
<sequence>MSQMDRRQALKLLAALGATGLVAACTDGDSDSDAGEPVRIGLIAPQTGGYKPIGQELVNGFQLFLDLNNKRLGDHPVELLIADEGESEQSGKAAAERLIRDGVLALTGVANSAAMLGLRETVEQARIPLIGSNASPRSLQGVVYIWRTSYITDEPGTALAAYVKKEVPRGKVGIIAADYSAGRDAVQGFQEAFGRDGRLGKPVWSTFQTSPGKRAYQRDIAELLADDPAAVYCFFAGAAAVEFIRQLRATGYDGRIYAPGFLTEGNVLDELGADAVGTRTALNYSSDLSNAANTRFAAAYRKKHGTSPTTYAVASYDAAHVLDKAIRNAGARPTSQQVNLALGTVGQVDSPRGPWQFNQGRTPQQKWYLREVRRDGPVYGNVLIDELTTLG</sequence>
<dbReference type="SUPFAM" id="SSF53822">
    <property type="entry name" value="Periplasmic binding protein-like I"/>
    <property type="match status" value="1"/>
</dbReference>
<name>A0A1H3HQ84_9ACTN</name>
<dbReference type="Proteomes" id="UP000242415">
    <property type="component" value="Unassembled WGS sequence"/>
</dbReference>
<dbReference type="AlphaFoldDB" id="A0A1H3HQ84"/>
<dbReference type="PROSITE" id="PS51318">
    <property type="entry name" value="TAT"/>
    <property type="match status" value="1"/>
</dbReference>
<dbReference type="InterPro" id="IPR028082">
    <property type="entry name" value="Peripla_BP_I"/>
</dbReference>
<gene>
    <name evidence="5" type="ORF">SAMN05444365_101944</name>
</gene>
<dbReference type="PANTHER" id="PTHR30483:SF6">
    <property type="entry name" value="PERIPLASMIC BINDING PROTEIN OF ABC TRANSPORTER FOR NATURAL AMINO ACIDS"/>
    <property type="match status" value="1"/>
</dbReference>
<dbReference type="InterPro" id="IPR028081">
    <property type="entry name" value="Leu-bd"/>
</dbReference>
<evidence type="ECO:0000313" key="6">
    <source>
        <dbReference type="Proteomes" id="UP000242415"/>
    </source>
</evidence>
<dbReference type="EMBL" id="FNPH01000001">
    <property type="protein sequence ID" value="SDY17637.1"/>
    <property type="molecule type" value="Genomic_DNA"/>
</dbReference>
<reference evidence="6" key="1">
    <citation type="submission" date="2016-10" db="EMBL/GenBank/DDBJ databases">
        <authorList>
            <person name="Varghese N."/>
            <person name="Submissions S."/>
        </authorList>
    </citation>
    <scope>NUCLEOTIDE SEQUENCE [LARGE SCALE GENOMIC DNA]</scope>
    <source>
        <strain evidence="6">DSM 45245</strain>
    </source>
</reference>
<dbReference type="Gene3D" id="3.40.50.2300">
    <property type="match status" value="2"/>
</dbReference>
<dbReference type="OrthoDB" id="3759485at2"/>
<dbReference type="STRING" id="405436.SAMN05444365_101944"/>
<dbReference type="PROSITE" id="PS51257">
    <property type="entry name" value="PROKAR_LIPOPROTEIN"/>
    <property type="match status" value="1"/>
</dbReference>
<evidence type="ECO:0000256" key="1">
    <source>
        <dbReference type="ARBA" id="ARBA00010062"/>
    </source>
</evidence>
<feature type="signal peptide" evidence="3">
    <location>
        <begin position="1"/>
        <end position="23"/>
    </location>
</feature>
<dbReference type="PANTHER" id="PTHR30483">
    <property type="entry name" value="LEUCINE-SPECIFIC-BINDING PROTEIN"/>
    <property type="match status" value="1"/>
</dbReference>
<dbReference type="Pfam" id="PF13458">
    <property type="entry name" value="Peripla_BP_6"/>
    <property type="match status" value="1"/>
</dbReference>
<comment type="similarity">
    <text evidence="1">Belongs to the leucine-binding protein family.</text>
</comment>
<dbReference type="InterPro" id="IPR051010">
    <property type="entry name" value="BCAA_transport"/>
</dbReference>
<protein>
    <submittedName>
        <fullName evidence="5">Amino acid/amide ABC transporter substrate-binding protein, HAAT family</fullName>
    </submittedName>
</protein>
<proteinExistence type="inferred from homology"/>
<evidence type="ECO:0000313" key="5">
    <source>
        <dbReference type="EMBL" id="SDY17637.1"/>
    </source>
</evidence>
<feature type="chain" id="PRO_5017317981" evidence="3">
    <location>
        <begin position="24"/>
        <end position="391"/>
    </location>
</feature>
<keyword evidence="2 3" id="KW-0732">Signal</keyword>
<keyword evidence="6" id="KW-1185">Reference proteome</keyword>
<evidence type="ECO:0000256" key="3">
    <source>
        <dbReference type="SAM" id="SignalP"/>
    </source>
</evidence>
<feature type="domain" description="Leucine-binding protein" evidence="4">
    <location>
        <begin position="37"/>
        <end position="376"/>
    </location>
</feature>
<accession>A0A1H3HQ84</accession>